<accession>A0A3M7Q4C1</accession>
<keyword evidence="2" id="KW-1185">Reference proteome</keyword>
<dbReference type="EMBL" id="REGN01007598">
    <property type="protein sequence ID" value="RNA05815.1"/>
    <property type="molecule type" value="Genomic_DNA"/>
</dbReference>
<proteinExistence type="predicted"/>
<comment type="caution">
    <text evidence="1">The sequence shown here is derived from an EMBL/GenBank/DDBJ whole genome shotgun (WGS) entry which is preliminary data.</text>
</comment>
<organism evidence="1 2">
    <name type="scientific">Brachionus plicatilis</name>
    <name type="common">Marine rotifer</name>
    <name type="synonym">Brachionus muelleri</name>
    <dbReference type="NCBI Taxonomy" id="10195"/>
    <lineage>
        <taxon>Eukaryota</taxon>
        <taxon>Metazoa</taxon>
        <taxon>Spiralia</taxon>
        <taxon>Gnathifera</taxon>
        <taxon>Rotifera</taxon>
        <taxon>Eurotatoria</taxon>
        <taxon>Monogononta</taxon>
        <taxon>Pseudotrocha</taxon>
        <taxon>Ploima</taxon>
        <taxon>Brachionidae</taxon>
        <taxon>Brachionus</taxon>
    </lineage>
</organism>
<evidence type="ECO:0000313" key="2">
    <source>
        <dbReference type="Proteomes" id="UP000276133"/>
    </source>
</evidence>
<sequence>MNSGPKLFQCFLNINLVLMLIKEYNSVRIAALINKVHISQNLHPKKVQKIYFLKVQIKFKCNDAILCIGKSKFLNSKLKLSSDSSSFST</sequence>
<dbReference type="Proteomes" id="UP000276133">
    <property type="component" value="Unassembled WGS sequence"/>
</dbReference>
<gene>
    <name evidence="1" type="ORF">BpHYR1_015263</name>
</gene>
<name>A0A3M7Q4C1_BRAPC</name>
<reference evidence="1 2" key="1">
    <citation type="journal article" date="2018" name="Sci. Rep.">
        <title>Genomic signatures of local adaptation to the degree of environmental predictability in rotifers.</title>
        <authorList>
            <person name="Franch-Gras L."/>
            <person name="Hahn C."/>
            <person name="Garcia-Roger E.M."/>
            <person name="Carmona M.J."/>
            <person name="Serra M."/>
            <person name="Gomez A."/>
        </authorList>
    </citation>
    <scope>NUCLEOTIDE SEQUENCE [LARGE SCALE GENOMIC DNA]</scope>
    <source>
        <strain evidence="1">HYR1</strain>
    </source>
</reference>
<protein>
    <submittedName>
        <fullName evidence="1">Uncharacterized protein</fullName>
    </submittedName>
</protein>
<dbReference type="AlphaFoldDB" id="A0A3M7Q4C1"/>
<evidence type="ECO:0000313" key="1">
    <source>
        <dbReference type="EMBL" id="RNA05815.1"/>
    </source>
</evidence>